<dbReference type="PROSITE" id="PS00191">
    <property type="entry name" value="CYTOCHROME_B5_1"/>
    <property type="match status" value="1"/>
</dbReference>
<dbReference type="STRING" id="4536.A0A0E0GTX5"/>
<evidence type="ECO:0000259" key="9">
    <source>
        <dbReference type="PROSITE" id="PS50255"/>
    </source>
</evidence>
<evidence type="ECO:0000256" key="4">
    <source>
        <dbReference type="ARBA" id="ARBA00022723"/>
    </source>
</evidence>
<dbReference type="Gene3D" id="3.10.120.10">
    <property type="entry name" value="Cytochrome b5-like heme/steroid binding domain"/>
    <property type="match status" value="1"/>
</dbReference>
<keyword evidence="8" id="KW-1133">Transmembrane helix</keyword>
<dbReference type="GO" id="GO:0020037">
    <property type="term" value="F:heme binding"/>
    <property type="evidence" value="ECO:0007669"/>
    <property type="project" value="UniProtKB-UniRule"/>
</dbReference>
<proteinExistence type="inferred from homology"/>
<sequence>MGFRLGLRRGLLGRRVSPEVQNPNEVAVAVLLPRQAAVDSSRSLVILGRRRLEAAEQREREEEMPTLTKLYSLEDAARHNTADDCWVVVDGKIYDVTKYLDDHPGGADVLLEVTGKDAKEEFDDAGHSESAKELMQDYFIGELDPTPNIPEMEVFRKEQDVNFASKLMANAAQYWPIPATVVGISVVIAVLYARQKKVANTIQNAKSGSVNGCFVRGLALGNHGYASGGGMTQLSPLKYTRWGKAHPLSKQWGGLPLNFEQSPCSVVCAPTIDQMTSFFAHVHPSCHPDPSPKCLR</sequence>
<dbReference type="InterPro" id="IPR001199">
    <property type="entry name" value="Cyt_B5-like_heme/steroid-bd"/>
</dbReference>
<dbReference type="InterPro" id="IPR018506">
    <property type="entry name" value="Cyt_B5_heme-BS"/>
</dbReference>
<evidence type="ECO:0000256" key="8">
    <source>
        <dbReference type="RuleBase" id="RU362121"/>
    </source>
</evidence>
<comment type="subcellular location">
    <subcellularLocation>
        <location evidence="1">Membrane</location>
    </subcellularLocation>
</comment>
<evidence type="ECO:0000313" key="10">
    <source>
        <dbReference type="EnsemblPlants" id="ONIVA03G36030.1"/>
    </source>
</evidence>
<evidence type="ECO:0000256" key="3">
    <source>
        <dbReference type="ARBA" id="ARBA00022692"/>
    </source>
</evidence>
<dbReference type="EnsemblPlants" id="ONIVA03G36030.1">
    <property type="protein sequence ID" value="ONIVA03G36030.1"/>
    <property type="gene ID" value="ONIVA03G36030"/>
</dbReference>
<keyword evidence="4 8" id="KW-0479">Metal-binding</keyword>
<evidence type="ECO:0000256" key="5">
    <source>
        <dbReference type="ARBA" id="ARBA00023004"/>
    </source>
</evidence>
<accession>A0A0E0GTX5</accession>
<keyword evidence="3 8" id="KW-0812">Transmembrane</keyword>
<dbReference type="PRINTS" id="PR00363">
    <property type="entry name" value="CYTOCHROMEB5"/>
</dbReference>
<reference evidence="10" key="2">
    <citation type="submission" date="2018-04" db="EMBL/GenBank/DDBJ databases">
        <title>OnivRS2 (Oryza nivara Reference Sequence Version 2).</title>
        <authorList>
            <person name="Zhang J."/>
            <person name="Kudrna D."/>
            <person name="Lee S."/>
            <person name="Talag J."/>
            <person name="Rajasekar S."/>
            <person name="Welchert J."/>
            <person name="Hsing Y.-I."/>
            <person name="Wing R.A."/>
        </authorList>
    </citation>
    <scope>NUCLEOTIDE SEQUENCE [LARGE SCALE GENOMIC DNA]</scope>
    <source>
        <strain evidence="10">SL10</strain>
    </source>
</reference>
<dbReference type="Proteomes" id="UP000006591">
    <property type="component" value="Chromosome 3"/>
</dbReference>
<dbReference type="GO" id="GO:0016020">
    <property type="term" value="C:membrane"/>
    <property type="evidence" value="ECO:0007669"/>
    <property type="project" value="UniProtKB-SubCell"/>
</dbReference>
<dbReference type="FunFam" id="3.10.120.10:FF:000002">
    <property type="entry name" value="Cytochrome b5 type B"/>
    <property type="match status" value="1"/>
</dbReference>
<dbReference type="GO" id="GO:0046872">
    <property type="term" value="F:metal ion binding"/>
    <property type="evidence" value="ECO:0007669"/>
    <property type="project" value="UniProtKB-UniRule"/>
</dbReference>
<keyword evidence="11" id="KW-1185">Reference proteome</keyword>
<keyword evidence="2 8" id="KW-0349">Heme</keyword>
<dbReference type="SMART" id="SM01117">
    <property type="entry name" value="Cyt-b5"/>
    <property type="match status" value="1"/>
</dbReference>
<keyword evidence="5 8" id="KW-0408">Iron</keyword>
<feature type="domain" description="Cytochrome b5 heme-binding" evidence="9">
    <location>
        <begin position="68"/>
        <end position="144"/>
    </location>
</feature>
<dbReference type="AlphaFoldDB" id="A0A0E0GTX5"/>
<evidence type="ECO:0000256" key="7">
    <source>
        <dbReference type="ARBA" id="ARBA00038168"/>
    </source>
</evidence>
<dbReference type="PROSITE" id="PS50255">
    <property type="entry name" value="CYTOCHROME_B5_2"/>
    <property type="match status" value="1"/>
</dbReference>
<dbReference type="SUPFAM" id="SSF55856">
    <property type="entry name" value="Cytochrome b5-like heme/steroid binding domain"/>
    <property type="match status" value="1"/>
</dbReference>
<comment type="similarity">
    <text evidence="7 8">Belongs to the cytochrome b5 family.</text>
</comment>
<evidence type="ECO:0000256" key="2">
    <source>
        <dbReference type="ARBA" id="ARBA00022617"/>
    </source>
</evidence>
<dbReference type="PANTHER" id="PTHR19359">
    <property type="entry name" value="CYTOCHROME B5"/>
    <property type="match status" value="1"/>
</dbReference>
<reference evidence="10" key="1">
    <citation type="submission" date="2015-04" db="UniProtKB">
        <authorList>
            <consortium name="EnsemblPlants"/>
        </authorList>
    </citation>
    <scope>IDENTIFICATION</scope>
    <source>
        <strain evidence="10">SL10</strain>
    </source>
</reference>
<dbReference type="InterPro" id="IPR036400">
    <property type="entry name" value="Cyt_B5-like_heme/steroid_sf"/>
</dbReference>
<dbReference type="Pfam" id="PF00173">
    <property type="entry name" value="Cyt-b5"/>
    <property type="match status" value="1"/>
</dbReference>
<dbReference type="PANTHER" id="PTHR19359:SF25">
    <property type="entry name" value="CYTOCHROME B5 HEME-BINDING DOMAIN-CONTAINING PROTEIN"/>
    <property type="match status" value="1"/>
</dbReference>
<name>A0A0E0GTX5_ORYNI</name>
<evidence type="ECO:0000256" key="1">
    <source>
        <dbReference type="ARBA" id="ARBA00004370"/>
    </source>
</evidence>
<keyword evidence="6 8" id="KW-0472">Membrane</keyword>
<dbReference type="InterPro" id="IPR050668">
    <property type="entry name" value="Cytochrome_b5"/>
</dbReference>
<evidence type="ECO:0000256" key="6">
    <source>
        <dbReference type="ARBA" id="ARBA00023136"/>
    </source>
</evidence>
<organism evidence="10">
    <name type="scientific">Oryza nivara</name>
    <name type="common">Indian wild rice</name>
    <name type="synonym">Oryza sativa f. spontanea</name>
    <dbReference type="NCBI Taxonomy" id="4536"/>
    <lineage>
        <taxon>Eukaryota</taxon>
        <taxon>Viridiplantae</taxon>
        <taxon>Streptophyta</taxon>
        <taxon>Embryophyta</taxon>
        <taxon>Tracheophyta</taxon>
        <taxon>Spermatophyta</taxon>
        <taxon>Magnoliopsida</taxon>
        <taxon>Liliopsida</taxon>
        <taxon>Poales</taxon>
        <taxon>Poaceae</taxon>
        <taxon>BOP clade</taxon>
        <taxon>Oryzoideae</taxon>
        <taxon>Oryzeae</taxon>
        <taxon>Oryzinae</taxon>
        <taxon>Oryza</taxon>
    </lineage>
</organism>
<dbReference type="eggNOG" id="KOG0537">
    <property type="taxonomic scope" value="Eukaryota"/>
</dbReference>
<feature type="transmembrane region" description="Helical" evidence="8">
    <location>
        <begin position="174"/>
        <end position="193"/>
    </location>
</feature>
<evidence type="ECO:0000313" key="11">
    <source>
        <dbReference type="Proteomes" id="UP000006591"/>
    </source>
</evidence>
<dbReference type="Gramene" id="ONIVA03G36030.1">
    <property type="protein sequence ID" value="ONIVA03G36030.1"/>
    <property type="gene ID" value="ONIVA03G36030"/>
</dbReference>
<protein>
    <recommendedName>
        <fullName evidence="9">Cytochrome b5 heme-binding domain-containing protein</fullName>
    </recommendedName>
</protein>